<name>A0A9Q9EGR6_9PEZI</name>
<protein>
    <submittedName>
        <fullName evidence="1">Uncharacterized protein</fullName>
    </submittedName>
</protein>
<dbReference type="Proteomes" id="UP001056384">
    <property type="component" value="Chromosome 2"/>
</dbReference>
<dbReference type="EMBL" id="CP099419">
    <property type="protein sequence ID" value="USW49199.1"/>
    <property type="molecule type" value="Genomic_DNA"/>
</dbReference>
<evidence type="ECO:0000313" key="1">
    <source>
        <dbReference type="EMBL" id="USW49199.1"/>
    </source>
</evidence>
<reference evidence="1" key="1">
    <citation type="submission" date="2022-06" db="EMBL/GenBank/DDBJ databases">
        <title>Complete genome sequences of two strains of the flax pathogen Septoria linicola.</title>
        <authorList>
            <person name="Lapalu N."/>
            <person name="Simon A."/>
            <person name="Demenou B."/>
            <person name="Paumier D."/>
            <person name="Guillot M.-P."/>
            <person name="Gout L."/>
            <person name="Valade R."/>
        </authorList>
    </citation>
    <scope>NUCLEOTIDE SEQUENCE</scope>
    <source>
        <strain evidence="1">SE15195</strain>
    </source>
</reference>
<organism evidence="1 2">
    <name type="scientific">Septoria linicola</name>
    <dbReference type="NCBI Taxonomy" id="215465"/>
    <lineage>
        <taxon>Eukaryota</taxon>
        <taxon>Fungi</taxon>
        <taxon>Dikarya</taxon>
        <taxon>Ascomycota</taxon>
        <taxon>Pezizomycotina</taxon>
        <taxon>Dothideomycetes</taxon>
        <taxon>Dothideomycetidae</taxon>
        <taxon>Mycosphaerellales</taxon>
        <taxon>Mycosphaerellaceae</taxon>
        <taxon>Septoria</taxon>
    </lineage>
</organism>
<accession>A0A9Q9EGR6</accession>
<keyword evidence="2" id="KW-1185">Reference proteome</keyword>
<sequence>MAASNPIPNPHVSNRMNEEIQQWDRQERSRGVAPREASFQPHHSITVRAPDLQLVGKYVDDVGERYVSIEPPRIGDLWNPFDQIVYDNPTTVRQGRRDRDENSFTSITPVEISTSIDDQAFAALGALPHWTADEFSIYLNAIQNWAGETLLRVVSYQGRHDEVGNLVRTVMCARTVFPKPDGSARLIERYFLTRRSPDYSSGWPLDGPFSLHALRAPGQAQLSRDLIDVLRGDSTRAIKHRMLEYQTTWAESETAPVRNRDDDGYYQETLTRAYDFRTERVILAEDYATVLRAKFSPIHPSTLPADSSRCVMCDCTYGWEPSMMPVVNYTSRTFADTDIPDWTPYVDTTGVVIASPLSTSSWTTIGTKDSDQDSPTRFAIKLACGPGASHYMCHTCLISHFMRRGTGARCPFCKRLILTDREQDQIKYDVFPNPLSTCPQDGYIYLDDADKWTRPEQNFATDPPVRNLLFPTNNPHMLFDLWLDIVKLDDTYPDNIDHRCTLRPEWPSIVNHLYTIFRSLPLSAASPQGPIFTSLKSSMTATLRGWMAPREIFYSATLRNSAADNRVAARKMKVWPSGMEAFFDRNLSRVINFVRLRACDCKVEEAGAEKQWNEDRKTRSWRAVHRLWAQHWHGDRQFYSPKVYDKLMLSVGESWRD</sequence>
<evidence type="ECO:0000313" key="2">
    <source>
        <dbReference type="Proteomes" id="UP001056384"/>
    </source>
</evidence>
<dbReference type="AlphaFoldDB" id="A0A9Q9EGR6"/>
<proteinExistence type="predicted"/>
<gene>
    <name evidence="1" type="ORF">Slin15195_G025180</name>
</gene>